<proteinExistence type="predicted"/>
<name>A0AAU9JQ78_9CILI</name>
<dbReference type="InterPro" id="IPR003593">
    <property type="entry name" value="AAA+_ATPase"/>
</dbReference>
<dbReference type="InterPro" id="IPR050352">
    <property type="entry name" value="ABCG_transporters"/>
</dbReference>
<evidence type="ECO:0000256" key="1">
    <source>
        <dbReference type="ARBA" id="ARBA00004141"/>
    </source>
</evidence>
<dbReference type="GO" id="GO:0140359">
    <property type="term" value="F:ABC-type transporter activity"/>
    <property type="evidence" value="ECO:0007669"/>
    <property type="project" value="InterPro"/>
</dbReference>
<dbReference type="PANTHER" id="PTHR48041:SF139">
    <property type="entry name" value="PROTEIN SCARLET"/>
    <property type="match status" value="1"/>
</dbReference>
<reference evidence="11" key="1">
    <citation type="submission" date="2021-09" db="EMBL/GenBank/DDBJ databases">
        <authorList>
            <consortium name="AG Swart"/>
            <person name="Singh M."/>
            <person name="Singh A."/>
            <person name="Seah K."/>
            <person name="Emmerich C."/>
        </authorList>
    </citation>
    <scope>NUCLEOTIDE SEQUENCE</scope>
    <source>
        <strain evidence="11">ATCC30299</strain>
    </source>
</reference>
<keyword evidence="5" id="KW-0067">ATP-binding</keyword>
<keyword evidence="12" id="KW-1185">Reference proteome</keyword>
<keyword evidence="4" id="KW-0547">Nucleotide-binding</keyword>
<evidence type="ECO:0000256" key="4">
    <source>
        <dbReference type="ARBA" id="ARBA00022741"/>
    </source>
</evidence>
<dbReference type="Gene3D" id="3.40.50.300">
    <property type="entry name" value="P-loop containing nucleotide triphosphate hydrolases"/>
    <property type="match status" value="1"/>
</dbReference>
<evidence type="ECO:0000313" key="11">
    <source>
        <dbReference type="EMBL" id="CAG9325642.1"/>
    </source>
</evidence>
<protein>
    <recommendedName>
        <fullName evidence="10">ABC transporter domain-containing protein</fullName>
    </recommendedName>
</protein>
<evidence type="ECO:0000256" key="6">
    <source>
        <dbReference type="ARBA" id="ARBA00022989"/>
    </source>
</evidence>
<dbReference type="EMBL" id="CAJZBQ010000039">
    <property type="protein sequence ID" value="CAG9325642.1"/>
    <property type="molecule type" value="Genomic_DNA"/>
</dbReference>
<dbReference type="Pfam" id="PF19055">
    <property type="entry name" value="ABC2_membrane_7"/>
    <property type="match status" value="1"/>
</dbReference>
<feature type="transmembrane region" description="Helical" evidence="9">
    <location>
        <begin position="460"/>
        <end position="485"/>
    </location>
</feature>
<keyword evidence="2" id="KW-0813">Transport</keyword>
<dbReference type="InterPro" id="IPR003439">
    <property type="entry name" value="ABC_transporter-like_ATP-bd"/>
</dbReference>
<evidence type="ECO:0000256" key="3">
    <source>
        <dbReference type="ARBA" id="ARBA00022692"/>
    </source>
</evidence>
<evidence type="ECO:0000313" key="12">
    <source>
        <dbReference type="Proteomes" id="UP001162131"/>
    </source>
</evidence>
<dbReference type="Pfam" id="PF00005">
    <property type="entry name" value="ABC_tran"/>
    <property type="match status" value="1"/>
</dbReference>
<feature type="domain" description="ABC transporter" evidence="10">
    <location>
        <begin position="53"/>
        <end position="297"/>
    </location>
</feature>
<dbReference type="PROSITE" id="PS50893">
    <property type="entry name" value="ABC_TRANSPORTER_2"/>
    <property type="match status" value="1"/>
</dbReference>
<feature type="transmembrane region" description="Helical" evidence="9">
    <location>
        <begin position="604"/>
        <end position="628"/>
    </location>
</feature>
<dbReference type="InterPro" id="IPR013525">
    <property type="entry name" value="ABC2_TM"/>
</dbReference>
<feature type="transmembrane region" description="Helical" evidence="9">
    <location>
        <begin position="383"/>
        <end position="406"/>
    </location>
</feature>
<dbReference type="GO" id="GO:0005524">
    <property type="term" value="F:ATP binding"/>
    <property type="evidence" value="ECO:0007669"/>
    <property type="project" value="UniProtKB-KW"/>
</dbReference>
<dbReference type="InterPro" id="IPR043926">
    <property type="entry name" value="ABCG_dom"/>
</dbReference>
<accession>A0AAU9JQ78</accession>
<dbReference type="Proteomes" id="UP001162131">
    <property type="component" value="Unassembled WGS sequence"/>
</dbReference>
<dbReference type="GO" id="GO:0016887">
    <property type="term" value="F:ATP hydrolysis activity"/>
    <property type="evidence" value="ECO:0007669"/>
    <property type="project" value="InterPro"/>
</dbReference>
<dbReference type="SUPFAM" id="SSF52540">
    <property type="entry name" value="P-loop containing nucleoside triphosphate hydrolases"/>
    <property type="match status" value="1"/>
</dbReference>
<dbReference type="InterPro" id="IPR017871">
    <property type="entry name" value="ABC_transporter-like_CS"/>
</dbReference>
<dbReference type="PROSITE" id="PS00211">
    <property type="entry name" value="ABC_TRANSPORTER_1"/>
    <property type="match status" value="1"/>
</dbReference>
<feature type="transmembrane region" description="Helical" evidence="9">
    <location>
        <begin position="497"/>
        <end position="519"/>
    </location>
</feature>
<dbReference type="GO" id="GO:0016020">
    <property type="term" value="C:membrane"/>
    <property type="evidence" value="ECO:0007669"/>
    <property type="project" value="UniProtKB-SubCell"/>
</dbReference>
<keyword evidence="6 9" id="KW-1133">Transmembrane helix</keyword>
<feature type="compositionally biased region" description="Basic and acidic residues" evidence="8">
    <location>
        <begin position="19"/>
        <end position="33"/>
    </location>
</feature>
<evidence type="ECO:0000256" key="9">
    <source>
        <dbReference type="SAM" id="Phobius"/>
    </source>
</evidence>
<dbReference type="InterPro" id="IPR027417">
    <property type="entry name" value="P-loop_NTPase"/>
</dbReference>
<evidence type="ECO:0000256" key="5">
    <source>
        <dbReference type="ARBA" id="ARBA00022840"/>
    </source>
</evidence>
<keyword evidence="7 9" id="KW-0472">Membrane</keyword>
<evidence type="ECO:0000256" key="7">
    <source>
        <dbReference type="ARBA" id="ARBA00023136"/>
    </source>
</evidence>
<dbReference type="SMART" id="SM00382">
    <property type="entry name" value="AAA"/>
    <property type="match status" value="1"/>
</dbReference>
<dbReference type="PANTHER" id="PTHR48041">
    <property type="entry name" value="ABC TRANSPORTER G FAMILY MEMBER 28"/>
    <property type="match status" value="1"/>
</dbReference>
<dbReference type="CDD" id="cd03213">
    <property type="entry name" value="ABCG_EPDR"/>
    <property type="match status" value="1"/>
</dbReference>
<feature type="region of interest" description="Disordered" evidence="8">
    <location>
        <begin position="1"/>
        <end position="47"/>
    </location>
</feature>
<evidence type="ECO:0000256" key="8">
    <source>
        <dbReference type="SAM" id="MobiDB-lite"/>
    </source>
</evidence>
<gene>
    <name evidence="11" type="ORF">BSTOLATCC_MIC39442</name>
</gene>
<feature type="transmembrane region" description="Helical" evidence="9">
    <location>
        <begin position="526"/>
        <end position="545"/>
    </location>
</feature>
<sequence>MIITDRPLESPTSEYDILDSPRKDAGDKNTDTPRRRHLPTVSGNEEEGTKVKLEWENVSYVISKDKDEINILKSVSGTANPGELLVLMGSSGAGKTTLLNVLSGRLQNTGEAKIYGTITANGTNIKDFNFEYYSAYVTQEDILLPFLTPRESMLFSSKLRLPGTHEQHAERVEKILNDLKLMKVADNIVGNAMKKGLSGGERKRVCIGMELISEPLILILDEPTSGLDSFTAEIVIDLLIEQARKGRTIISTIHQPSSNVFNKFDKLVLLSEGHIVYQGRAKDSRKYFSKIGYKCPRLMNPADYYMRLLHVVDRKHPTQEETETIETLVSSYNSKLENENENPELSEELTPLENRHISKPSGSFKQFWVLLRRSWINSRRNPLYSWILYIEYLGIAILVDILFPNLGTDYESVYSRTIIQFLSMFIVSFYSAQNAALVFPSETPLFLKETKQRLYGVFPYNMAKSIAETPTQLLALIFYCLMIYWTVGCNNTDASKFWIFVLGLVLMQWSSAGIGYIIGSMCKTEHLAIAITPLFLTPLEMYTGVVTNVESYPKSFFWIQYLSPMRFDIEGLCINEYTDLHMDCKTCTNCYRCDPLNDMKFTGEIWLCFIYVVLLGIGYRFIGFLILWKKASKSRA</sequence>
<keyword evidence="3 9" id="KW-0812">Transmembrane</keyword>
<organism evidence="11 12">
    <name type="scientific">Blepharisma stoltei</name>
    <dbReference type="NCBI Taxonomy" id="1481888"/>
    <lineage>
        <taxon>Eukaryota</taxon>
        <taxon>Sar</taxon>
        <taxon>Alveolata</taxon>
        <taxon>Ciliophora</taxon>
        <taxon>Postciliodesmatophora</taxon>
        <taxon>Heterotrichea</taxon>
        <taxon>Heterotrichida</taxon>
        <taxon>Blepharismidae</taxon>
        <taxon>Blepharisma</taxon>
    </lineage>
</organism>
<comment type="caution">
    <text evidence="11">The sequence shown here is derived from an EMBL/GenBank/DDBJ whole genome shotgun (WGS) entry which is preliminary data.</text>
</comment>
<feature type="transmembrane region" description="Helical" evidence="9">
    <location>
        <begin position="418"/>
        <end position="439"/>
    </location>
</feature>
<evidence type="ECO:0000259" key="10">
    <source>
        <dbReference type="PROSITE" id="PS50893"/>
    </source>
</evidence>
<dbReference type="Pfam" id="PF01061">
    <property type="entry name" value="ABC2_membrane"/>
    <property type="match status" value="1"/>
</dbReference>
<evidence type="ECO:0000256" key="2">
    <source>
        <dbReference type="ARBA" id="ARBA00022448"/>
    </source>
</evidence>
<dbReference type="AlphaFoldDB" id="A0AAU9JQ78"/>
<comment type="subcellular location">
    <subcellularLocation>
        <location evidence="1">Membrane</location>
        <topology evidence="1">Multi-pass membrane protein</topology>
    </subcellularLocation>
</comment>